<dbReference type="CDD" id="cd06262">
    <property type="entry name" value="metallo-hydrolase-like_MBL-fold"/>
    <property type="match status" value="1"/>
</dbReference>
<dbReference type="GO" id="GO:0016787">
    <property type="term" value="F:hydrolase activity"/>
    <property type="evidence" value="ECO:0007669"/>
    <property type="project" value="UniProtKB-KW"/>
</dbReference>
<evidence type="ECO:0000256" key="4">
    <source>
        <dbReference type="ARBA" id="ARBA00022833"/>
    </source>
</evidence>
<accession>A0A1E5IPL0</accession>
<evidence type="ECO:0000256" key="3">
    <source>
        <dbReference type="ARBA" id="ARBA00022801"/>
    </source>
</evidence>
<keyword evidence="2" id="KW-0479">Metal-binding</keyword>
<evidence type="ECO:0000256" key="2">
    <source>
        <dbReference type="ARBA" id="ARBA00022723"/>
    </source>
</evidence>
<dbReference type="InterPro" id="IPR001279">
    <property type="entry name" value="Metallo-B-lactamas"/>
</dbReference>
<proteinExistence type="predicted"/>
<dbReference type="AlphaFoldDB" id="A0A1E5IPL0"/>
<evidence type="ECO:0000313" key="7">
    <source>
        <dbReference type="Proteomes" id="UP000095237"/>
    </source>
</evidence>
<dbReference type="Gene3D" id="3.60.15.10">
    <property type="entry name" value="Ribonuclease Z/Hydroxyacylglutathione hydrolase-like"/>
    <property type="match status" value="1"/>
</dbReference>
<dbReference type="SUPFAM" id="SSF56281">
    <property type="entry name" value="Metallo-hydrolase/oxidoreductase"/>
    <property type="match status" value="1"/>
</dbReference>
<reference evidence="6 7" key="1">
    <citation type="submission" date="2015-11" db="EMBL/GenBank/DDBJ databases">
        <title>Evidence for parallel genomic evolution in an endosymbiosis of termite gut flagellates.</title>
        <authorList>
            <person name="Zheng H."/>
        </authorList>
    </citation>
    <scope>NUCLEOTIDE SEQUENCE [LARGE SCALE GENOMIC DNA]</scope>
    <source>
        <strain evidence="6 7">CET450</strain>
    </source>
</reference>
<organism evidence="6 7">
    <name type="scientific">Endomicrobium trichonymphae</name>
    <dbReference type="NCBI Taxonomy" id="1408204"/>
    <lineage>
        <taxon>Bacteria</taxon>
        <taxon>Pseudomonadati</taxon>
        <taxon>Elusimicrobiota</taxon>
        <taxon>Endomicrobiia</taxon>
        <taxon>Endomicrobiales</taxon>
        <taxon>Endomicrobiaceae</taxon>
        <taxon>Candidatus Endomicrobiellum</taxon>
    </lineage>
</organism>
<gene>
    <name evidence="6" type="ORF">ATZ36_12210</name>
</gene>
<comment type="caution">
    <text evidence="6">The sequence shown here is derived from an EMBL/GenBank/DDBJ whole genome shotgun (WGS) entry which is preliminary data.</text>
</comment>
<comment type="cofactor">
    <cofactor evidence="1">
        <name>Zn(2+)</name>
        <dbReference type="ChEBI" id="CHEBI:29105"/>
    </cofactor>
</comment>
<evidence type="ECO:0000313" key="6">
    <source>
        <dbReference type="EMBL" id="OEG71868.1"/>
    </source>
</evidence>
<protein>
    <recommendedName>
        <fullName evidence="5">Metallo-beta-lactamase domain-containing protein</fullName>
    </recommendedName>
</protein>
<evidence type="ECO:0000256" key="1">
    <source>
        <dbReference type="ARBA" id="ARBA00001947"/>
    </source>
</evidence>
<keyword evidence="7" id="KW-1185">Reference proteome</keyword>
<keyword evidence="3" id="KW-0378">Hydrolase</keyword>
<dbReference type="SMART" id="SM00849">
    <property type="entry name" value="Lactamase_B"/>
    <property type="match status" value="1"/>
</dbReference>
<dbReference type="InterPro" id="IPR051453">
    <property type="entry name" value="MBL_Glyoxalase_II"/>
</dbReference>
<evidence type="ECO:0000259" key="5">
    <source>
        <dbReference type="SMART" id="SM00849"/>
    </source>
</evidence>
<name>A0A1E5IPL0_ENDTX</name>
<keyword evidence="4" id="KW-0862">Zinc</keyword>
<sequence length="155" mass="17644">MIKVKKIISGGLEENCYAVYDSESLRAAIIDPGEDGKKVIFEIEKDKLKPELLINTHAHYDHVLSDDQIRFEFKIPLAIHKYEAQMLARDYGSGSGSIGFTVNVREPEILLEDNQKVELSFTTFKVMQTPGHTKGSICLLFDGFLFPETLFFREQ</sequence>
<dbReference type="GO" id="GO:0046872">
    <property type="term" value="F:metal ion binding"/>
    <property type="evidence" value="ECO:0007669"/>
    <property type="project" value="UniProtKB-KW"/>
</dbReference>
<feature type="domain" description="Metallo-beta-lactamase" evidence="5">
    <location>
        <begin position="13"/>
        <end position="154"/>
    </location>
</feature>
<dbReference type="InterPro" id="IPR036866">
    <property type="entry name" value="RibonucZ/Hydroxyglut_hydro"/>
</dbReference>
<dbReference type="Pfam" id="PF00753">
    <property type="entry name" value="Lactamase_B"/>
    <property type="match status" value="1"/>
</dbReference>
<dbReference type="PANTHER" id="PTHR46233:SF3">
    <property type="entry name" value="HYDROXYACYLGLUTATHIONE HYDROLASE GLOC"/>
    <property type="match status" value="1"/>
</dbReference>
<dbReference type="Proteomes" id="UP000095237">
    <property type="component" value="Unassembled WGS sequence"/>
</dbReference>
<dbReference type="EMBL" id="LNVX01000030">
    <property type="protein sequence ID" value="OEG71868.1"/>
    <property type="molecule type" value="Genomic_DNA"/>
</dbReference>
<dbReference type="PANTHER" id="PTHR46233">
    <property type="entry name" value="HYDROXYACYLGLUTATHIONE HYDROLASE GLOC"/>
    <property type="match status" value="1"/>
</dbReference>